<evidence type="ECO:0008006" key="6">
    <source>
        <dbReference type="Google" id="ProtNLM"/>
    </source>
</evidence>
<dbReference type="Proteomes" id="UP000675554">
    <property type="component" value="Unassembled WGS sequence"/>
</dbReference>
<feature type="compositionally biased region" description="Acidic residues" evidence="1">
    <location>
        <begin position="187"/>
        <end position="197"/>
    </location>
</feature>
<keyword evidence="5" id="KW-1185">Reference proteome</keyword>
<evidence type="ECO:0000313" key="4">
    <source>
        <dbReference type="EMBL" id="MBR7672387.1"/>
    </source>
</evidence>
<proteinExistence type="predicted"/>
<accession>A0A8T4IRG1</accession>
<feature type="signal peptide" evidence="3">
    <location>
        <begin position="1"/>
        <end position="33"/>
    </location>
</feature>
<keyword evidence="2" id="KW-0812">Transmembrane</keyword>
<reference evidence="4" key="1">
    <citation type="submission" date="2021-04" db="EMBL/GenBank/DDBJ databases">
        <title>Sequencing of actinobacteria type strains.</title>
        <authorList>
            <person name="Nguyen G.-S."/>
            <person name="Wentzel A."/>
        </authorList>
    </citation>
    <scope>NUCLEOTIDE SEQUENCE</scope>
    <source>
        <strain evidence="4">DSM 42095</strain>
    </source>
</reference>
<keyword evidence="3" id="KW-0732">Signal</keyword>
<organism evidence="4 5">
    <name type="scientific">Streptomyces daliensis</name>
    <dbReference type="NCBI Taxonomy" id="299421"/>
    <lineage>
        <taxon>Bacteria</taxon>
        <taxon>Bacillati</taxon>
        <taxon>Actinomycetota</taxon>
        <taxon>Actinomycetes</taxon>
        <taxon>Kitasatosporales</taxon>
        <taxon>Streptomycetaceae</taxon>
        <taxon>Streptomyces</taxon>
    </lineage>
</organism>
<dbReference type="InterPro" id="IPR047703">
    <property type="entry name" value="SCO2322-like"/>
</dbReference>
<name>A0A8T4IRG1_9ACTN</name>
<dbReference type="AlphaFoldDB" id="A0A8T4IRG1"/>
<evidence type="ECO:0000256" key="2">
    <source>
        <dbReference type="SAM" id="Phobius"/>
    </source>
</evidence>
<comment type="caution">
    <text evidence="4">The sequence shown here is derived from an EMBL/GenBank/DDBJ whole genome shotgun (WGS) entry which is preliminary data.</text>
</comment>
<keyword evidence="2" id="KW-1133">Transmembrane helix</keyword>
<feature type="chain" id="PRO_5035799221" description="Secreted protein" evidence="3">
    <location>
        <begin position="34"/>
        <end position="244"/>
    </location>
</feature>
<feature type="region of interest" description="Disordered" evidence="1">
    <location>
        <begin position="179"/>
        <end position="218"/>
    </location>
</feature>
<evidence type="ECO:0000256" key="1">
    <source>
        <dbReference type="SAM" id="MobiDB-lite"/>
    </source>
</evidence>
<feature type="transmembrane region" description="Helical" evidence="2">
    <location>
        <begin position="215"/>
        <end position="237"/>
    </location>
</feature>
<sequence length="244" mass="24750">MSAPTRARSPHTGRALLVLLAGLLALLAGQAPAAHAVPAAKDGYRYWSFWEQDGKDSSWSYATQGPSVLRPADGDVLGFRFAVSEDSKDAATPRGTAGFDTVCGDTDAKSGTKRVALSIDFGTASDAPGGEKPPKARTACARVGEDATAAEALAAVAEPLRYNSDSLLCAIDGYPAKGCGEQTSGDGDGDSDDTGDDTGDRAAQDSGDDEGGEGLSTGLGVAAGIATVAALGAAALWQARRRRT</sequence>
<evidence type="ECO:0000313" key="5">
    <source>
        <dbReference type="Proteomes" id="UP000675554"/>
    </source>
</evidence>
<dbReference type="NCBIfam" id="NF040672">
    <property type="entry name" value="SCO2322_fam"/>
    <property type="match status" value="1"/>
</dbReference>
<protein>
    <recommendedName>
        <fullName evidence="6">Secreted protein</fullName>
    </recommendedName>
</protein>
<keyword evidence="2" id="KW-0472">Membrane</keyword>
<evidence type="ECO:0000256" key="3">
    <source>
        <dbReference type="SAM" id="SignalP"/>
    </source>
</evidence>
<dbReference type="EMBL" id="JAGSMN010000097">
    <property type="protein sequence ID" value="MBR7672387.1"/>
    <property type="molecule type" value="Genomic_DNA"/>
</dbReference>
<gene>
    <name evidence="4" type="ORF">KDA82_04940</name>
</gene>